<protein>
    <recommendedName>
        <fullName evidence="3">Sce7725 family protein</fullName>
    </recommendedName>
</protein>
<accession>R3TQI9</accession>
<dbReference type="NCBIfam" id="NF033831">
    <property type="entry name" value="sce7725_fam"/>
    <property type="match status" value="1"/>
</dbReference>
<dbReference type="Proteomes" id="UP000013785">
    <property type="component" value="Unassembled WGS sequence"/>
</dbReference>
<keyword evidence="2" id="KW-1185">Reference proteome</keyword>
<dbReference type="EMBL" id="AJAT01000015">
    <property type="protein sequence ID" value="EOL43804.1"/>
    <property type="molecule type" value="Genomic_DNA"/>
</dbReference>
<evidence type="ECO:0000313" key="1">
    <source>
        <dbReference type="EMBL" id="EOL43804.1"/>
    </source>
</evidence>
<dbReference type="PATRIC" id="fig|1158610.3.peg.1778"/>
<gene>
    <name evidence="1" type="ORF">UC3_01785</name>
</gene>
<dbReference type="eggNOG" id="ENOG502ZAXQ">
    <property type="taxonomic scope" value="Bacteria"/>
</dbReference>
<sequence>MYYPYLRGKQFDLLALNEAVNRKLLSKKVQPIIEPVKDSATIKKTILLFQQKNQPLYVIQNPQVGQYRLFEEPVHTWSLLENQAVQSARIVTEENAIDSLNRNAPLYIFDAAQPVSSTSTLQKFAGLEGKKLIPDQSRFRIWFPENKIIINDAFHLPKRSSDYWFKSDDFYSDHHLYYQEDGFSGFSDYTIDESFYSDKGFPSVAIVLHLTYFDAYGNIRIKHFSSDSNDTWGNQSEKFFEALTKLSVWTRKHADQLLITEGMKELLNYQILQKFPGLGSIKKWSLLHHLELISAYLEEGEHWRNRSKSLDE</sequence>
<evidence type="ECO:0008006" key="3">
    <source>
        <dbReference type="Google" id="ProtNLM"/>
    </source>
</evidence>
<dbReference type="RefSeq" id="WP_010768448.1">
    <property type="nucleotide sequence ID" value="NZ_ASWE01000002.1"/>
</dbReference>
<dbReference type="STRING" id="154621.RV11_GL002247"/>
<reference evidence="1 2" key="1">
    <citation type="submission" date="2013-02" db="EMBL/GenBank/DDBJ databases">
        <title>The Genome Sequence of Enterococcus phoeniculicola BAA-412.</title>
        <authorList>
            <consortium name="The Broad Institute Genome Sequencing Platform"/>
            <consortium name="The Broad Institute Genome Sequencing Center for Infectious Disease"/>
            <person name="Earl A.M."/>
            <person name="Gilmore M.S."/>
            <person name="Lebreton F."/>
            <person name="Walker B."/>
            <person name="Young S.K."/>
            <person name="Zeng Q."/>
            <person name="Gargeya S."/>
            <person name="Fitzgerald M."/>
            <person name="Haas B."/>
            <person name="Abouelleil A."/>
            <person name="Alvarado L."/>
            <person name="Arachchi H.M."/>
            <person name="Berlin A.M."/>
            <person name="Chapman S.B."/>
            <person name="Dewar J."/>
            <person name="Goldberg J."/>
            <person name="Griggs A."/>
            <person name="Gujja S."/>
            <person name="Hansen M."/>
            <person name="Howarth C."/>
            <person name="Imamovic A."/>
            <person name="Larimer J."/>
            <person name="McCowan C."/>
            <person name="Murphy C."/>
            <person name="Neiman D."/>
            <person name="Pearson M."/>
            <person name="Priest M."/>
            <person name="Roberts A."/>
            <person name="Saif S."/>
            <person name="Shea T."/>
            <person name="Sisk P."/>
            <person name="Sykes S."/>
            <person name="Wortman J."/>
            <person name="Nusbaum C."/>
            <person name="Birren B."/>
        </authorList>
    </citation>
    <scope>NUCLEOTIDE SEQUENCE [LARGE SCALE GENOMIC DNA]</scope>
    <source>
        <strain evidence="1 2">ATCC BAA-412</strain>
    </source>
</reference>
<comment type="caution">
    <text evidence="1">The sequence shown here is derived from an EMBL/GenBank/DDBJ whole genome shotgun (WGS) entry which is preliminary data.</text>
</comment>
<proteinExistence type="predicted"/>
<name>R3TQI9_9ENTE</name>
<dbReference type="OrthoDB" id="8910160at2"/>
<evidence type="ECO:0000313" key="2">
    <source>
        <dbReference type="Proteomes" id="UP000013785"/>
    </source>
</evidence>
<dbReference type="HOGENOM" id="CLU_076300_1_0_9"/>
<dbReference type="InterPro" id="IPR047727">
    <property type="entry name" value="Sce7725-like"/>
</dbReference>
<dbReference type="AlphaFoldDB" id="R3TQI9"/>
<organism evidence="1 2">
    <name type="scientific">Enterococcus phoeniculicola ATCC BAA-412</name>
    <dbReference type="NCBI Taxonomy" id="1158610"/>
    <lineage>
        <taxon>Bacteria</taxon>
        <taxon>Bacillati</taxon>
        <taxon>Bacillota</taxon>
        <taxon>Bacilli</taxon>
        <taxon>Lactobacillales</taxon>
        <taxon>Enterococcaceae</taxon>
        <taxon>Enterococcus</taxon>
    </lineage>
</organism>